<evidence type="ECO:0000313" key="10">
    <source>
        <dbReference type="EMBL" id="TXL71366.1"/>
    </source>
</evidence>
<feature type="transmembrane region" description="Helical" evidence="9">
    <location>
        <begin position="65"/>
        <end position="85"/>
    </location>
</feature>
<comment type="similarity">
    <text evidence="8">Belongs to the binding-protein-dependent transport system permease family. LivHM subfamily.</text>
</comment>
<evidence type="ECO:0000256" key="3">
    <source>
        <dbReference type="ARBA" id="ARBA00022475"/>
    </source>
</evidence>
<feature type="transmembrane region" description="Helical" evidence="9">
    <location>
        <begin position="43"/>
        <end position="59"/>
    </location>
</feature>
<evidence type="ECO:0000256" key="1">
    <source>
        <dbReference type="ARBA" id="ARBA00004651"/>
    </source>
</evidence>
<proteinExistence type="inferred from homology"/>
<keyword evidence="7 9" id="KW-0472">Membrane</keyword>
<dbReference type="Pfam" id="PF02653">
    <property type="entry name" value="BPD_transp_2"/>
    <property type="match status" value="1"/>
</dbReference>
<dbReference type="PANTHER" id="PTHR11795:SF451">
    <property type="entry name" value="ABC TRANSPORTER PERMEASE PROTEIN"/>
    <property type="match status" value="1"/>
</dbReference>
<evidence type="ECO:0000256" key="2">
    <source>
        <dbReference type="ARBA" id="ARBA00022448"/>
    </source>
</evidence>
<evidence type="ECO:0000256" key="4">
    <source>
        <dbReference type="ARBA" id="ARBA00022692"/>
    </source>
</evidence>
<protein>
    <submittedName>
        <fullName evidence="10">Branched-chain amino acid ABC transporter permease</fullName>
    </submittedName>
</protein>
<feature type="transmembrane region" description="Helical" evidence="9">
    <location>
        <begin position="269"/>
        <end position="287"/>
    </location>
</feature>
<comment type="caution">
    <text evidence="10">The sequence shown here is derived from an EMBL/GenBank/DDBJ whole genome shotgun (WGS) entry which is preliminary data.</text>
</comment>
<gene>
    <name evidence="10" type="ORF">FHP25_30195</name>
</gene>
<comment type="subcellular location">
    <subcellularLocation>
        <location evidence="1">Cell membrane</location>
        <topology evidence="1">Multi-pass membrane protein</topology>
    </subcellularLocation>
</comment>
<accession>A0A5C8PDZ2</accession>
<keyword evidence="4 9" id="KW-0812">Transmembrane</keyword>
<dbReference type="GO" id="GO:0006865">
    <property type="term" value="P:amino acid transport"/>
    <property type="evidence" value="ECO:0007669"/>
    <property type="project" value="UniProtKB-KW"/>
</dbReference>
<evidence type="ECO:0000256" key="6">
    <source>
        <dbReference type="ARBA" id="ARBA00022989"/>
    </source>
</evidence>
<reference evidence="10 11" key="1">
    <citation type="submission" date="2019-06" db="EMBL/GenBank/DDBJ databases">
        <title>New taxonomy in bacterial strain CC-CFT640, isolated from vineyard.</title>
        <authorList>
            <person name="Lin S.-Y."/>
            <person name="Tsai C.-F."/>
            <person name="Young C.-C."/>
        </authorList>
    </citation>
    <scope>NUCLEOTIDE SEQUENCE [LARGE SCALE GENOMIC DNA]</scope>
    <source>
        <strain evidence="10 11">CC-CFT640</strain>
    </source>
</reference>
<dbReference type="EMBL" id="VDUZ01000044">
    <property type="protein sequence ID" value="TXL71366.1"/>
    <property type="molecule type" value="Genomic_DNA"/>
</dbReference>
<evidence type="ECO:0000256" key="5">
    <source>
        <dbReference type="ARBA" id="ARBA00022970"/>
    </source>
</evidence>
<keyword evidence="3" id="KW-1003">Cell membrane</keyword>
<feature type="transmembrane region" description="Helical" evidence="9">
    <location>
        <begin position="139"/>
        <end position="162"/>
    </location>
</feature>
<dbReference type="CDD" id="cd06582">
    <property type="entry name" value="TM_PBP1_LivH_like"/>
    <property type="match status" value="1"/>
</dbReference>
<keyword evidence="2" id="KW-0813">Transport</keyword>
<dbReference type="PANTHER" id="PTHR11795">
    <property type="entry name" value="BRANCHED-CHAIN AMINO ACID TRANSPORT SYSTEM PERMEASE PROTEIN LIVH"/>
    <property type="match status" value="1"/>
</dbReference>
<name>A0A5C8PDZ2_9HYPH</name>
<feature type="transmembrane region" description="Helical" evidence="9">
    <location>
        <begin position="236"/>
        <end position="257"/>
    </location>
</feature>
<dbReference type="AlphaFoldDB" id="A0A5C8PDZ2"/>
<organism evidence="10 11">
    <name type="scientific">Vineibacter terrae</name>
    <dbReference type="NCBI Taxonomy" id="2586908"/>
    <lineage>
        <taxon>Bacteria</taxon>
        <taxon>Pseudomonadati</taxon>
        <taxon>Pseudomonadota</taxon>
        <taxon>Alphaproteobacteria</taxon>
        <taxon>Hyphomicrobiales</taxon>
        <taxon>Vineibacter</taxon>
    </lineage>
</organism>
<feature type="transmembrane region" description="Helical" evidence="9">
    <location>
        <begin position="97"/>
        <end position="119"/>
    </location>
</feature>
<dbReference type="Proteomes" id="UP000321638">
    <property type="component" value="Unassembled WGS sequence"/>
</dbReference>
<dbReference type="RefSeq" id="WP_147850724.1">
    <property type="nucleotide sequence ID" value="NZ_VDUZ01000044.1"/>
</dbReference>
<feature type="transmembrane region" description="Helical" evidence="9">
    <location>
        <begin position="6"/>
        <end position="31"/>
    </location>
</feature>
<keyword evidence="5" id="KW-0029">Amino-acid transport</keyword>
<evidence type="ECO:0000256" key="9">
    <source>
        <dbReference type="SAM" id="Phobius"/>
    </source>
</evidence>
<feature type="transmembrane region" description="Helical" evidence="9">
    <location>
        <begin position="191"/>
        <end position="216"/>
    </location>
</feature>
<evidence type="ECO:0000256" key="8">
    <source>
        <dbReference type="ARBA" id="ARBA00037998"/>
    </source>
</evidence>
<evidence type="ECO:0000313" key="11">
    <source>
        <dbReference type="Proteomes" id="UP000321638"/>
    </source>
</evidence>
<evidence type="ECO:0000256" key="7">
    <source>
        <dbReference type="ARBA" id="ARBA00023136"/>
    </source>
</evidence>
<dbReference type="OrthoDB" id="9778908at2"/>
<dbReference type="GO" id="GO:0005886">
    <property type="term" value="C:plasma membrane"/>
    <property type="evidence" value="ECO:0007669"/>
    <property type="project" value="UniProtKB-SubCell"/>
</dbReference>
<keyword evidence="11" id="KW-1185">Reference proteome</keyword>
<sequence length="294" mass="31229">MSSQLLASTIINGVLNGGLYGLLGLAIVLVFRTTAVANFAQGELGMFAGFILLMGVLPLDLPLWLSWLITVAVSGVIGGAVYLIMLRPRPNAGHLNMTVRTLGFYTLIYAVSVYAWGALEPYRVPTVFGPETVPVLGFSISYDQLGTVGVTIIMAAAFLLFFRYTQLGLAMRAVAINPEVASLQGINVRRIALSVWLIAGAIGAIVGLLVAPISFLETSLMRPYILKAFTAAIMGGLYSFAGVLVGGVILGVAESFAAVAISIHMREPFVFMVLLLVLLLRPAGILGKVQRGRV</sequence>
<dbReference type="GO" id="GO:0022857">
    <property type="term" value="F:transmembrane transporter activity"/>
    <property type="evidence" value="ECO:0007669"/>
    <property type="project" value="InterPro"/>
</dbReference>
<keyword evidence="6 9" id="KW-1133">Transmembrane helix</keyword>
<dbReference type="InterPro" id="IPR052157">
    <property type="entry name" value="BCAA_transport_permease"/>
</dbReference>
<dbReference type="InterPro" id="IPR001851">
    <property type="entry name" value="ABC_transp_permease"/>
</dbReference>